<gene>
    <name evidence="2" type="ORF">PBS003_LOCUS2619</name>
</gene>
<dbReference type="Pfam" id="PF00899">
    <property type="entry name" value="ThiF"/>
    <property type="match status" value="2"/>
</dbReference>
<dbReference type="SUPFAM" id="SSF52821">
    <property type="entry name" value="Rhodanese/Cell cycle control phosphatase"/>
    <property type="match status" value="1"/>
</dbReference>
<dbReference type="PROSITE" id="PS50206">
    <property type="entry name" value="RHODANESE_3"/>
    <property type="match status" value="1"/>
</dbReference>
<dbReference type="InterPro" id="IPR035985">
    <property type="entry name" value="Ubiquitin-activating_enz"/>
</dbReference>
<feature type="domain" description="Rhodanese" evidence="1">
    <location>
        <begin position="189"/>
        <end position="221"/>
    </location>
</feature>
<proteinExistence type="predicted"/>
<comment type="caution">
    <text evidence="2">The sequence shown here is derived from an EMBL/GenBank/DDBJ whole genome shotgun (WGS) entry which is preliminary data.</text>
</comment>
<dbReference type="Gene3D" id="3.40.250.10">
    <property type="entry name" value="Rhodanese-like domain"/>
    <property type="match status" value="1"/>
</dbReference>
<evidence type="ECO:0000313" key="2">
    <source>
        <dbReference type="EMBL" id="CAH0475809.1"/>
    </source>
</evidence>
<dbReference type="GO" id="GO:0016779">
    <property type="term" value="F:nucleotidyltransferase activity"/>
    <property type="evidence" value="ECO:0007669"/>
    <property type="project" value="TreeGrafter"/>
</dbReference>
<name>A0AAU9KUB8_9STRA</name>
<dbReference type="InterPro" id="IPR045886">
    <property type="entry name" value="ThiF/MoeB/HesA"/>
</dbReference>
<protein>
    <recommendedName>
        <fullName evidence="1">Rhodanese domain-containing protein</fullName>
    </recommendedName>
</protein>
<dbReference type="GO" id="GO:0042292">
    <property type="term" value="F:URM1 activating enzyme activity"/>
    <property type="evidence" value="ECO:0007669"/>
    <property type="project" value="TreeGrafter"/>
</dbReference>
<evidence type="ECO:0000313" key="3">
    <source>
        <dbReference type="Proteomes" id="UP001160483"/>
    </source>
</evidence>
<reference evidence="2" key="1">
    <citation type="submission" date="2021-11" db="EMBL/GenBank/DDBJ databases">
        <authorList>
            <person name="Islam A."/>
            <person name="Islam S."/>
            <person name="Flora M.S."/>
            <person name="Rahman M."/>
            <person name="Ziaur R.M."/>
            <person name="Epstein J.H."/>
            <person name="Hassan M."/>
            <person name="Klassen M."/>
            <person name="Woodard K."/>
            <person name="Webb A."/>
            <person name="Webby R.J."/>
            <person name="El Zowalaty M.E."/>
        </authorList>
    </citation>
    <scope>NUCLEOTIDE SEQUENCE</scope>
    <source>
        <strain evidence="2">Pbs3</strain>
    </source>
</reference>
<dbReference type="Gene3D" id="3.40.50.720">
    <property type="entry name" value="NAD(P)-binding Rossmann-like Domain"/>
    <property type="match status" value="2"/>
</dbReference>
<evidence type="ECO:0000259" key="1">
    <source>
        <dbReference type="PROSITE" id="PS50206"/>
    </source>
</evidence>
<dbReference type="Proteomes" id="UP001160483">
    <property type="component" value="Unassembled WGS sequence"/>
</dbReference>
<sequence>MLVKKFGVKAQLKLQIAKVLLIGVGGLGSPAAMYLAAMGVDTLAIVDDDHVDRMYPMPAANALKLVGEYDVVVDASDNVDTRYLVNDACARSQNGVLGAVPGVIGCLQAMETVKIICNVGEPLVEEKPGLSVLWKHVASSENHEMVPIEISPLVEGNCTNGGEIIDDLDPVFSISAEEFAKVRKAKQEERDSYLLLDTRGRIQFEMVHFPEAVNIPTDELMRQDPAHV</sequence>
<dbReference type="AlphaFoldDB" id="A0AAU9KUB8"/>
<dbReference type="GO" id="GO:0004792">
    <property type="term" value="F:thiosulfate-cyanide sulfurtransferase activity"/>
    <property type="evidence" value="ECO:0007669"/>
    <property type="project" value="TreeGrafter"/>
</dbReference>
<dbReference type="PANTHER" id="PTHR10953:SF102">
    <property type="entry name" value="ADENYLYLTRANSFERASE AND SULFURTRANSFERASE MOCS3"/>
    <property type="match status" value="1"/>
</dbReference>
<dbReference type="InterPro" id="IPR001763">
    <property type="entry name" value="Rhodanese-like_dom"/>
</dbReference>
<accession>A0AAU9KUB8</accession>
<dbReference type="SUPFAM" id="SSF69572">
    <property type="entry name" value="Activating enzymes of the ubiquitin-like proteins"/>
    <property type="match status" value="1"/>
</dbReference>
<dbReference type="EMBL" id="CAKKTJ010000131">
    <property type="protein sequence ID" value="CAH0475809.1"/>
    <property type="molecule type" value="Genomic_DNA"/>
</dbReference>
<dbReference type="PANTHER" id="PTHR10953">
    <property type="entry name" value="UBIQUITIN-ACTIVATING ENZYME E1"/>
    <property type="match status" value="1"/>
</dbReference>
<organism evidence="2 3">
    <name type="scientific">Peronospora belbahrii</name>
    <dbReference type="NCBI Taxonomy" id="622444"/>
    <lineage>
        <taxon>Eukaryota</taxon>
        <taxon>Sar</taxon>
        <taxon>Stramenopiles</taxon>
        <taxon>Oomycota</taxon>
        <taxon>Peronosporomycetes</taxon>
        <taxon>Peronosporales</taxon>
        <taxon>Peronosporaceae</taxon>
        <taxon>Peronospora</taxon>
    </lineage>
</organism>
<dbReference type="InterPro" id="IPR036873">
    <property type="entry name" value="Rhodanese-like_dom_sf"/>
</dbReference>
<dbReference type="GO" id="GO:0005737">
    <property type="term" value="C:cytoplasm"/>
    <property type="evidence" value="ECO:0007669"/>
    <property type="project" value="TreeGrafter"/>
</dbReference>
<dbReference type="InterPro" id="IPR000594">
    <property type="entry name" value="ThiF_NAD_FAD-bd"/>
</dbReference>